<organism evidence="3 4">
    <name type="scientific">Lasiosphaeria miniovina</name>
    <dbReference type="NCBI Taxonomy" id="1954250"/>
    <lineage>
        <taxon>Eukaryota</taxon>
        <taxon>Fungi</taxon>
        <taxon>Dikarya</taxon>
        <taxon>Ascomycota</taxon>
        <taxon>Pezizomycotina</taxon>
        <taxon>Sordariomycetes</taxon>
        <taxon>Sordariomycetidae</taxon>
        <taxon>Sordariales</taxon>
        <taxon>Lasiosphaeriaceae</taxon>
        <taxon>Lasiosphaeria</taxon>
    </lineage>
</organism>
<feature type="compositionally biased region" description="Basic and acidic residues" evidence="1">
    <location>
        <begin position="470"/>
        <end position="482"/>
    </location>
</feature>
<dbReference type="EMBL" id="JAUIRO010000009">
    <property type="protein sequence ID" value="KAK0701573.1"/>
    <property type="molecule type" value="Genomic_DNA"/>
</dbReference>
<accession>A0AA39ZQ82</accession>
<dbReference type="AlphaFoldDB" id="A0AA39ZQ82"/>
<sequence>MDASRYRYQVLSLPAETRILTIAPGKFNDALVCSLTHIHIASPGEPYDALSYCWSGSVVVDKQPDPEQVLLCAVYGRDEDGNLVNESYELACKDMLDHRHYASSYIRLGFKLPDGPIFIDGVEVVISGELRRALQRLRSEEEPLRLWVDALCINQGDIAERNQHVRMMGQIYANATRVRIWLGEEIGIEMEMMNTINAVYEIMTDLLVTQGMLEQDASLGQIQWSFMNDERTANLEWEKLAELFHRTWVIQEIAKAKEALLHIGSLELNWSYLAGCFMALKRYRLDAPIADYKGIKAICMMESLRQEIATKDQGCSETPLLTLLEELRDFKSTMASDKLYGIIGLTSDPIAQRLSVNYTKTPEQIFTDLATDYYNSNSLKILSHCVSAPTKQSTLTLPSWVPDWSISGYVEPHYIRGLNANACGALSNPSLRISFPALYIKGRLLDSLAAVETKKWIPPPRVDYHIRTTTEDDNFGSDKDNEQGTQADPAMKNIDPAYRSRKHTQRFLANLRDQQKEIVGIAFPDKVYTAETYEALWRTFMCNRTREGEVPEAGAGAMGFEIHMDVVLGKGGPRAVLAEKKACMLRHGHLVNEEAEAWLRGATEAYEMVSGATSKWCHNRRFFRSNAGRYGWAVDGVRAGDVVAVFYGAQFPFVLREVDGTEGEGKRYRILGDCFVQGLMEGEGMNETDVDKETEFCIV</sequence>
<evidence type="ECO:0000313" key="4">
    <source>
        <dbReference type="Proteomes" id="UP001172101"/>
    </source>
</evidence>
<proteinExistence type="predicted"/>
<dbReference type="Pfam" id="PF06985">
    <property type="entry name" value="HET"/>
    <property type="match status" value="1"/>
</dbReference>
<evidence type="ECO:0000256" key="1">
    <source>
        <dbReference type="SAM" id="MobiDB-lite"/>
    </source>
</evidence>
<feature type="domain" description="Heterokaryon incompatibility" evidence="2">
    <location>
        <begin position="47"/>
        <end position="252"/>
    </location>
</feature>
<feature type="region of interest" description="Disordered" evidence="1">
    <location>
        <begin position="470"/>
        <end position="496"/>
    </location>
</feature>
<dbReference type="Proteomes" id="UP001172101">
    <property type="component" value="Unassembled WGS sequence"/>
</dbReference>
<dbReference type="InterPro" id="IPR010730">
    <property type="entry name" value="HET"/>
</dbReference>
<gene>
    <name evidence="3" type="ORF">B0T26DRAFT_659848</name>
</gene>
<name>A0AA39ZQ82_9PEZI</name>
<comment type="caution">
    <text evidence="3">The sequence shown here is derived from an EMBL/GenBank/DDBJ whole genome shotgun (WGS) entry which is preliminary data.</text>
</comment>
<evidence type="ECO:0000259" key="2">
    <source>
        <dbReference type="Pfam" id="PF06985"/>
    </source>
</evidence>
<reference evidence="3" key="1">
    <citation type="submission" date="2023-06" db="EMBL/GenBank/DDBJ databases">
        <title>Genome-scale phylogeny and comparative genomics of the fungal order Sordariales.</title>
        <authorList>
            <consortium name="Lawrence Berkeley National Laboratory"/>
            <person name="Hensen N."/>
            <person name="Bonometti L."/>
            <person name="Westerberg I."/>
            <person name="Brannstrom I.O."/>
            <person name="Guillou S."/>
            <person name="Cros-Aarteil S."/>
            <person name="Calhoun S."/>
            <person name="Haridas S."/>
            <person name="Kuo A."/>
            <person name="Mondo S."/>
            <person name="Pangilinan J."/>
            <person name="Riley R."/>
            <person name="LaButti K."/>
            <person name="Andreopoulos B."/>
            <person name="Lipzen A."/>
            <person name="Chen C."/>
            <person name="Yanf M."/>
            <person name="Daum C."/>
            <person name="Ng V."/>
            <person name="Clum A."/>
            <person name="Steindorff A."/>
            <person name="Ohm R."/>
            <person name="Martin F."/>
            <person name="Silar P."/>
            <person name="Natvig D."/>
            <person name="Lalanne C."/>
            <person name="Gautier V."/>
            <person name="Ament-velasquez S.L."/>
            <person name="Kruys A."/>
            <person name="Hutchinson M.I."/>
            <person name="Powell A.J."/>
            <person name="Barry K."/>
            <person name="Miller A.N."/>
            <person name="Grigoriev I.V."/>
            <person name="Debuchy R."/>
            <person name="Gladieux P."/>
            <person name="Thoren M.H."/>
            <person name="Johannesson H."/>
        </authorList>
    </citation>
    <scope>NUCLEOTIDE SEQUENCE</scope>
    <source>
        <strain evidence="3">SMH2392-1A</strain>
    </source>
</reference>
<evidence type="ECO:0000313" key="3">
    <source>
        <dbReference type="EMBL" id="KAK0701573.1"/>
    </source>
</evidence>
<keyword evidence="4" id="KW-1185">Reference proteome</keyword>
<dbReference type="InterPro" id="IPR052895">
    <property type="entry name" value="HetReg/Transcr_Mod"/>
</dbReference>
<dbReference type="GeneID" id="85322253"/>
<dbReference type="RefSeq" id="XP_060289237.1">
    <property type="nucleotide sequence ID" value="XM_060438983.1"/>
</dbReference>
<dbReference type="PANTHER" id="PTHR24148">
    <property type="entry name" value="ANKYRIN REPEAT DOMAIN-CONTAINING PROTEIN 39 HOMOLOG-RELATED"/>
    <property type="match status" value="1"/>
</dbReference>
<dbReference type="Pfam" id="PF26639">
    <property type="entry name" value="Het-6_barrel"/>
    <property type="match status" value="1"/>
</dbReference>
<dbReference type="PANTHER" id="PTHR24148:SF82">
    <property type="entry name" value="HETEROKARYON INCOMPATIBILITY DOMAIN-CONTAINING PROTEIN"/>
    <property type="match status" value="1"/>
</dbReference>
<protein>
    <submittedName>
        <fullName evidence="3">Heterokaryon incompatibility protein-domain-containing protein</fullName>
    </submittedName>
</protein>